<dbReference type="SMART" id="SM00490">
    <property type="entry name" value="HELICc"/>
    <property type="match status" value="1"/>
</dbReference>
<comment type="caution">
    <text evidence="16">The sequence shown here is derived from an EMBL/GenBank/DDBJ whole genome shotgun (WGS) entry which is preliminary data.</text>
</comment>
<dbReference type="PROSITE" id="PS51192">
    <property type="entry name" value="HELICASE_ATP_BIND_1"/>
    <property type="match status" value="1"/>
</dbReference>
<dbReference type="GO" id="GO:0003678">
    <property type="term" value="F:DNA helicase activity"/>
    <property type="evidence" value="ECO:0007669"/>
    <property type="project" value="TreeGrafter"/>
</dbReference>
<dbReference type="Pfam" id="PF17757">
    <property type="entry name" value="UvrB_inter"/>
    <property type="match status" value="1"/>
</dbReference>
<dbReference type="GO" id="GO:0005737">
    <property type="term" value="C:cytoplasm"/>
    <property type="evidence" value="ECO:0007669"/>
    <property type="project" value="UniProtKB-SubCell"/>
</dbReference>
<organism evidence="16 17">
    <name type="scientific">Paenisporosarcina quisquiliarum</name>
    <dbReference type="NCBI Taxonomy" id="365346"/>
    <lineage>
        <taxon>Bacteria</taxon>
        <taxon>Bacillati</taxon>
        <taxon>Bacillota</taxon>
        <taxon>Bacilli</taxon>
        <taxon>Bacillales</taxon>
        <taxon>Caryophanaceae</taxon>
        <taxon>Paenisporosarcina</taxon>
    </lineage>
</organism>
<dbReference type="Gene3D" id="3.90.1150.50">
    <property type="entry name" value="Transcription-repair-coupling factor, D7 domain"/>
    <property type="match status" value="1"/>
</dbReference>
<keyword evidence="9 13" id="KW-0234">DNA repair</keyword>
<evidence type="ECO:0000256" key="2">
    <source>
        <dbReference type="ARBA" id="ARBA00022490"/>
    </source>
</evidence>
<dbReference type="SUPFAM" id="SSF143517">
    <property type="entry name" value="TRCF domain-like"/>
    <property type="match status" value="1"/>
</dbReference>
<evidence type="ECO:0000256" key="5">
    <source>
        <dbReference type="ARBA" id="ARBA00022801"/>
    </source>
</evidence>
<dbReference type="InterPro" id="IPR001650">
    <property type="entry name" value="Helicase_C-like"/>
</dbReference>
<dbReference type="SMART" id="SM01058">
    <property type="entry name" value="CarD_TRCF"/>
    <property type="match status" value="1"/>
</dbReference>
<keyword evidence="2 13" id="KW-0963">Cytoplasm</keyword>
<dbReference type="HAMAP" id="MF_00969">
    <property type="entry name" value="TRCF"/>
    <property type="match status" value="1"/>
</dbReference>
<dbReference type="InterPro" id="IPR014001">
    <property type="entry name" value="Helicase_ATP-bd"/>
</dbReference>
<dbReference type="InterPro" id="IPR004576">
    <property type="entry name" value="Mfd"/>
</dbReference>
<dbReference type="InterPro" id="IPR047112">
    <property type="entry name" value="RecG/Mfd"/>
</dbReference>
<dbReference type="CDD" id="cd17991">
    <property type="entry name" value="DEXHc_TRCF"/>
    <property type="match status" value="1"/>
</dbReference>
<evidence type="ECO:0000256" key="3">
    <source>
        <dbReference type="ARBA" id="ARBA00022741"/>
    </source>
</evidence>
<feature type="domain" description="Helicase C-terminal" evidence="15">
    <location>
        <begin position="813"/>
        <end position="974"/>
    </location>
</feature>
<reference evidence="16" key="1">
    <citation type="submission" date="2022-05" db="EMBL/GenBank/DDBJ databases">
        <authorList>
            <person name="Colautti A."/>
            <person name="Iacumin L."/>
        </authorList>
    </citation>
    <scope>NUCLEOTIDE SEQUENCE</scope>
    <source>
        <strain evidence="16">SK 55</strain>
    </source>
</reference>
<evidence type="ECO:0000259" key="14">
    <source>
        <dbReference type="PROSITE" id="PS51192"/>
    </source>
</evidence>
<evidence type="ECO:0000256" key="8">
    <source>
        <dbReference type="ARBA" id="ARBA00023125"/>
    </source>
</evidence>
<evidence type="ECO:0000259" key="15">
    <source>
        <dbReference type="PROSITE" id="PS51194"/>
    </source>
</evidence>
<protein>
    <recommendedName>
        <fullName evidence="12 13">Transcription-repair-coupling factor</fullName>
        <shortName evidence="13">TRCF</shortName>
        <ecNumber evidence="13">3.6.4.-</ecNumber>
    </recommendedName>
</protein>
<proteinExistence type="inferred from homology"/>
<dbReference type="GO" id="GO:0016787">
    <property type="term" value="F:hydrolase activity"/>
    <property type="evidence" value="ECO:0007669"/>
    <property type="project" value="UniProtKB-KW"/>
</dbReference>
<evidence type="ECO:0000256" key="9">
    <source>
        <dbReference type="ARBA" id="ARBA00023204"/>
    </source>
</evidence>
<evidence type="ECO:0000256" key="1">
    <source>
        <dbReference type="ARBA" id="ARBA00004496"/>
    </source>
</evidence>
<dbReference type="InterPro" id="IPR003711">
    <property type="entry name" value="CarD-like/TRCF_RID"/>
</dbReference>
<keyword evidence="5 13" id="KW-0378">Hydrolase</keyword>
<dbReference type="Gene3D" id="3.30.2060.10">
    <property type="entry name" value="Penicillin-binding protein 1b domain"/>
    <property type="match status" value="1"/>
</dbReference>
<dbReference type="InterPro" id="IPR036101">
    <property type="entry name" value="CarD-like/TRCF_RID_sf"/>
</dbReference>
<dbReference type="InterPro" id="IPR011545">
    <property type="entry name" value="DEAD/DEAH_box_helicase_dom"/>
</dbReference>
<keyword evidence="6" id="KW-0347">Helicase</keyword>
<dbReference type="GO" id="GO:0005524">
    <property type="term" value="F:ATP binding"/>
    <property type="evidence" value="ECO:0007669"/>
    <property type="project" value="UniProtKB-UniRule"/>
</dbReference>
<dbReference type="Pfam" id="PF00271">
    <property type="entry name" value="Helicase_C"/>
    <property type="match status" value="1"/>
</dbReference>
<dbReference type="InterPro" id="IPR005118">
    <property type="entry name" value="TRCF_C"/>
</dbReference>
<dbReference type="PANTHER" id="PTHR47964">
    <property type="entry name" value="ATP-DEPENDENT DNA HELICASE HOMOLOG RECG, CHLOROPLASTIC"/>
    <property type="match status" value="1"/>
</dbReference>
<dbReference type="SUPFAM" id="SSF52540">
    <property type="entry name" value="P-loop containing nucleoside triphosphate hydrolases"/>
    <property type="match status" value="4"/>
</dbReference>
<dbReference type="Gene3D" id="2.40.10.170">
    <property type="match status" value="1"/>
</dbReference>
<dbReference type="EC" id="3.6.4.-" evidence="13"/>
<dbReference type="SUPFAM" id="SSF141259">
    <property type="entry name" value="CarD-like"/>
    <property type="match status" value="1"/>
</dbReference>
<evidence type="ECO:0000313" key="17">
    <source>
        <dbReference type="Proteomes" id="UP001152173"/>
    </source>
</evidence>
<name>A0A9X3LL71_9BACL</name>
<dbReference type="RefSeq" id="WP_269927570.1">
    <property type="nucleotide sequence ID" value="NZ_JAMKBJ010000018.1"/>
</dbReference>
<dbReference type="InterPro" id="IPR041471">
    <property type="entry name" value="UvrB_inter"/>
</dbReference>
<dbReference type="SMART" id="SM00982">
    <property type="entry name" value="TRCF"/>
    <property type="match status" value="1"/>
</dbReference>
<evidence type="ECO:0000313" key="16">
    <source>
        <dbReference type="EMBL" id="MCZ8538504.1"/>
    </source>
</evidence>
<dbReference type="InterPro" id="IPR037235">
    <property type="entry name" value="TRCF-like_C_D7"/>
</dbReference>
<keyword evidence="8 13" id="KW-0238">DNA-binding</keyword>
<comment type="similarity">
    <text evidence="10 13">In the N-terminal section; belongs to the UvrB family.</text>
</comment>
<dbReference type="Gene3D" id="3.40.50.11180">
    <property type="match status" value="1"/>
</dbReference>
<evidence type="ECO:0000256" key="7">
    <source>
        <dbReference type="ARBA" id="ARBA00022840"/>
    </source>
</evidence>
<dbReference type="Pfam" id="PF02559">
    <property type="entry name" value="CarD_TRCF_RID"/>
    <property type="match status" value="1"/>
</dbReference>
<dbReference type="GO" id="GO:0006355">
    <property type="term" value="P:regulation of DNA-templated transcription"/>
    <property type="evidence" value="ECO:0007669"/>
    <property type="project" value="UniProtKB-UniRule"/>
</dbReference>
<dbReference type="PROSITE" id="PS51194">
    <property type="entry name" value="HELICASE_CTER"/>
    <property type="match status" value="1"/>
</dbReference>
<dbReference type="Pfam" id="PF00270">
    <property type="entry name" value="DEAD"/>
    <property type="match status" value="1"/>
</dbReference>
<dbReference type="NCBIfam" id="TIGR00580">
    <property type="entry name" value="mfd"/>
    <property type="match status" value="1"/>
</dbReference>
<gene>
    <name evidence="13 16" type="primary">mfd</name>
    <name evidence="16" type="ORF">M9R32_15010</name>
</gene>
<dbReference type="GO" id="GO:0003684">
    <property type="term" value="F:damaged DNA binding"/>
    <property type="evidence" value="ECO:0007669"/>
    <property type="project" value="InterPro"/>
</dbReference>
<evidence type="ECO:0000256" key="13">
    <source>
        <dbReference type="HAMAP-Rule" id="MF_00969"/>
    </source>
</evidence>
<dbReference type="EMBL" id="JAMKBJ010000018">
    <property type="protein sequence ID" value="MCZ8538504.1"/>
    <property type="molecule type" value="Genomic_DNA"/>
</dbReference>
<comment type="similarity">
    <text evidence="11 13">In the C-terminal section; belongs to the helicase family. RecG subfamily.</text>
</comment>
<comment type="function">
    <text evidence="13">Couples transcription and DNA repair by recognizing RNA polymerase (RNAP) stalled at DNA lesions. Mediates ATP-dependent release of RNAP and its truncated transcript from the DNA, and recruitment of nucleotide excision repair machinery to the damaged site.</text>
</comment>
<evidence type="ECO:0000256" key="12">
    <source>
        <dbReference type="ARBA" id="ARBA00070128"/>
    </source>
</evidence>
<evidence type="ECO:0000256" key="11">
    <source>
        <dbReference type="ARBA" id="ARBA00061399"/>
    </source>
</evidence>
<comment type="subcellular location">
    <subcellularLocation>
        <location evidence="1 13">Cytoplasm</location>
    </subcellularLocation>
</comment>
<dbReference type="GO" id="GO:0000716">
    <property type="term" value="P:transcription-coupled nucleotide-excision repair, DNA damage recognition"/>
    <property type="evidence" value="ECO:0007669"/>
    <property type="project" value="UniProtKB-UniRule"/>
</dbReference>
<keyword evidence="4 13" id="KW-0227">DNA damage</keyword>
<evidence type="ECO:0000256" key="6">
    <source>
        <dbReference type="ARBA" id="ARBA00022806"/>
    </source>
</evidence>
<dbReference type="FunFam" id="3.40.50.300:FF:000546">
    <property type="entry name" value="Transcription-repair-coupling factor"/>
    <property type="match status" value="1"/>
</dbReference>
<keyword evidence="17" id="KW-1185">Reference proteome</keyword>
<dbReference type="AlphaFoldDB" id="A0A9X3LL71"/>
<dbReference type="InterPro" id="IPR027417">
    <property type="entry name" value="P-loop_NTPase"/>
</dbReference>
<sequence length="1180" mass="134756">MEPLHQLFMKDHHIKTLLNDMETGVDQQLVTGLTGGARPLFIHSMAKETERPILVVSPNLLQAQRLFEDMVKLLGEDEVRLYPADELIAADLSVSSPELRAERIETLNFMLSQKRGVVITPIAGLRRQMPNLAQWRASRLETAIGQEVIMDDWLDQLVAMGYSRQAMVTAPGEFALRGGILDIYPIYLQHPVRLEFFDTEVDSIRTFSAEDQRSIEKLKEVCILPATEFVWTRQQLMILAEKLEESLAVSLKKLKKPETKELLHQHINHDIELLRQGDVPEQMTKYVSILEDQPTFLGDYFAANGLVLFDELGRIQETTDSLEREEKDWYISMLEEGKTVHDVKLSFSFKEILGMLDQKKVYFSLFARTFSGIPLKKSVAFSCKPMQHFHGQMSVLKNEMERFEAGKFFIFILAEGTERQKKVKDVLEDYGMESHVLTSQEAPDQPGIYIVDGEMSSGFELPLQRIAVLTDEELFKQRPKKKSRPQKMTNAERIKSYSEIKPGDHIVHIHHGIGKYIGIETLEINGIHKDYLHIRYRAEDKLFVPVDQIDQIQKYVASEEKEPKLHKLGGAEWKKTKTKVSAAVQDIADDLIKLYAKRESEKGHAFEPDQDMQQAFEAAFPYEETDDQLRSIEEVKRDMEKERPMDRLICGDVGYGKTEVAIRAAFKAVQDSKQVAFLVPTTILAQQHYETMKERFADFPVEVGLLSRFRSKKQQTETTKGLKAGTIDVVVGTHRLLSKDIVYHDLGLLIVDEEQRFGVTHKEKIKQLKTNVDVLTLTATPIPRTLHMSMIGVRDLSVIETPPANRFPVQTYVMEQNGALVREAIEREMARGGQAFYLYNRVEDMARKVDEIQMLVPEARVGFAHGQMTERELESVILAFLEGDYDVLVTTTIIETGIDIPNVNTLIVQDADRMGLSQLYQLRGRVGRSNRVAYAYFMYQRDKVLTDVAEKRLQAIKEFTELGSGFKIAMRDLSIRGAGNLLGSQQHGFIDSVGFDLYAQMLQEAIEEKQTGIKQEEVIDVEISLPFDAYLPDAYIPDGFQKIQMYKRIKAVESEKDYEDLVDELIDRFGNMPIEAERLMRIARMKVWAKLSGVESIKEQHKQLIIKLSKKGTQNTNGATLVESSMTYGRAVGFQLNNHQQLVITIDEKKTAKHHPFDVLEAMMKLLPEARKEVNSLVGE</sequence>
<evidence type="ECO:0000256" key="4">
    <source>
        <dbReference type="ARBA" id="ARBA00022763"/>
    </source>
</evidence>
<keyword evidence="3 13" id="KW-0547">Nucleotide-binding</keyword>
<evidence type="ECO:0000256" key="10">
    <source>
        <dbReference type="ARBA" id="ARBA00061104"/>
    </source>
</evidence>
<dbReference type="Proteomes" id="UP001152173">
    <property type="component" value="Unassembled WGS sequence"/>
</dbReference>
<dbReference type="SMART" id="SM00487">
    <property type="entry name" value="DEXDc"/>
    <property type="match status" value="1"/>
</dbReference>
<dbReference type="Pfam" id="PF03461">
    <property type="entry name" value="TRCF"/>
    <property type="match status" value="1"/>
</dbReference>
<dbReference type="PANTHER" id="PTHR47964:SF1">
    <property type="entry name" value="ATP-DEPENDENT DNA HELICASE HOMOLOG RECG, CHLOROPLASTIC"/>
    <property type="match status" value="1"/>
</dbReference>
<accession>A0A9X3LL71</accession>
<dbReference type="Gene3D" id="3.40.50.300">
    <property type="entry name" value="P-loop containing nucleotide triphosphate hydrolases"/>
    <property type="match status" value="2"/>
</dbReference>
<keyword evidence="7 13" id="KW-0067">ATP-binding</keyword>
<feature type="domain" description="Helicase ATP-binding" evidence="14">
    <location>
        <begin position="638"/>
        <end position="799"/>
    </location>
</feature>